<organism evidence="1 2">
    <name type="scientific">Peronosclerospora sorghi</name>
    <dbReference type="NCBI Taxonomy" id="230839"/>
    <lineage>
        <taxon>Eukaryota</taxon>
        <taxon>Sar</taxon>
        <taxon>Stramenopiles</taxon>
        <taxon>Oomycota</taxon>
        <taxon>Peronosporomycetes</taxon>
        <taxon>Peronosporales</taxon>
        <taxon>Peronosporaceae</taxon>
        <taxon>Peronosclerospora</taxon>
    </lineage>
</organism>
<accession>A0ACC0WFF9</accession>
<proteinExistence type="predicted"/>
<dbReference type="EMBL" id="CM047592">
    <property type="protein sequence ID" value="KAI9917573.1"/>
    <property type="molecule type" value="Genomic_DNA"/>
</dbReference>
<reference evidence="1 2" key="1">
    <citation type="journal article" date="2022" name="bioRxiv">
        <title>The genome of the oomycete Peronosclerospora sorghi, a cosmopolitan pathogen of maize and sorghum, is inflated with dispersed pseudogenes.</title>
        <authorList>
            <person name="Fletcher K."/>
            <person name="Martin F."/>
            <person name="Isakeit T."/>
            <person name="Cavanaugh K."/>
            <person name="Magill C."/>
            <person name="Michelmore R."/>
        </authorList>
    </citation>
    <scope>NUCLEOTIDE SEQUENCE [LARGE SCALE GENOMIC DNA]</scope>
    <source>
        <strain evidence="1">P6</strain>
    </source>
</reference>
<name>A0ACC0WFF9_9STRA</name>
<dbReference type="Proteomes" id="UP001163321">
    <property type="component" value="Chromosome 13"/>
</dbReference>
<evidence type="ECO:0000313" key="1">
    <source>
        <dbReference type="EMBL" id="KAI9917573.1"/>
    </source>
</evidence>
<gene>
    <name evidence="1" type="ORF">PsorP6_012673</name>
</gene>
<comment type="caution">
    <text evidence="1">The sequence shown here is derived from an EMBL/GenBank/DDBJ whole genome shotgun (WGS) entry which is preliminary data.</text>
</comment>
<evidence type="ECO:0000313" key="2">
    <source>
        <dbReference type="Proteomes" id="UP001163321"/>
    </source>
</evidence>
<keyword evidence="2" id="KW-1185">Reference proteome</keyword>
<protein>
    <submittedName>
        <fullName evidence="1">Uncharacterized protein</fullName>
    </submittedName>
</protein>
<sequence>MPHPMLNRKAFYRKTQLAALKADRTLPTHQSVGPQRIPQAWKPYQSTIILRWIKPKWQSVNSPTAKGLQWHIFRSKKRSGLTKKVWLGCAHAGKYRNWREYLTEETRKRKTCTRRSGCPWQATIHRKVLVKSSDSKTAEVEVDDGAENVPLGGEQEW</sequence>